<dbReference type="Proteomes" id="UP000246077">
    <property type="component" value="Unassembled WGS sequence"/>
</dbReference>
<dbReference type="OrthoDB" id="5791869at2"/>
<dbReference type="Pfam" id="PF13410">
    <property type="entry name" value="GST_C_2"/>
    <property type="match status" value="1"/>
</dbReference>
<dbReference type="AlphaFoldDB" id="A0A317E8S4"/>
<dbReference type="EMBL" id="QGLF01000001">
    <property type="protein sequence ID" value="PWR23299.1"/>
    <property type="molecule type" value="Genomic_DNA"/>
</dbReference>
<proteinExistence type="predicted"/>
<dbReference type="CDD" id="cd00570">
    <property type="entry name" value="GST_N_family"/>
    <property type="match status" value="1"/>
</dbReference>
<accession>A0A317E8S4</accession>
<dbReference type="InterPro" id="IPR004045">
    <property type="entry name" value="Glutathione_S-Trfase_N"/>
</dbReference>
<organism evidence="2 3">
    <name type="scientific">Zavarzinia compransoris</name>
    <dbReference type="NCBI Taxonomy" id="1264899"/>
    <lineage>
        <taxon>Bacteria</taxon>
        <taxon>Pseudomonadati</taxon>
        <taxon>Pseudomonadota</taxon>
        <taxon>Alphaproteobacteria</taxon>
        <taxon>Rhodospirillales</taxon>
        <taxon>Zavarziniaceae</taxon>
        <taxon>Zavarzinia</taxon>
    </lineage>
</organism>
<comment type="caution">
    <text evidence="2">The sequence shown here is derived from an EMBL/GenBank/DDBJ whole genome shotgun (WGS) entry which is preliminary data.</text>
</comment>
<gene>
    <name evidence="2" type="ORF">DKG75_01650</name>
</gene>
<dbReference type="Gene3D" id="3.40.30.110">
    <property type="match status" value="2"/>
</dbReference>
<sequence length="308" mass="33556">MNSPEFILHHYALSPFSQKVRSMLGHAGLPWRSAVTREFPPRPVLAQLAGGYRKVPVAQVGADIFCDSKIIAEEIAARSGQPALSLEAGGAAVQDYVRTVDLEIFLCCIMQARPLALLRNGRSGMSPLDGLRLIVDRIQIGRKSAVDRRRLKAPRQRVLDHLADAERRLQAHDFLFGPAPGHADFSAYHALWFMADRGGSPLVRPYPAVSGWMARMRAFGDGNRQEIDPKETLAVASAAEPRPVPAEAAADPLVGTPVAVAPADYAQEPTRGTLAGVTPWRWIVAREVKGLGTLHVHFPRQGYEITGA</sequence>
<reference evidence="3" key="1">
    <citation type="submission" date="2018-05" db="EMBL/GenBank/DDBJ databases">
        <title>Zavarzinia sp. HR-AS.</title>
        <authorList>
            <person name="Lee Y."/>
            <person name="Jeon C.O."/>
        </authorList>
    </citation>
    <scope>NUCLEOTIDE SEQUENCE [LARGE SCALE GENOMIC DNA]</scope>
    <source>
        <strain evidence="3">DSM 1231</strain>
    </source>
</reference>
<dbReference type="PROSITE" id="PS50404">
    <property type="entry name" value="GST_NTER"/>
    <property type="match status" value="1"/>
</dbReference>
<dbReference type="RefSeq" id="WP_109919333.1">
    <property type="nucleotide sequence ID" value="NZ_QGLF01000001.1"/>
</dbReference>
<dbReference type="Pfam" id="PF13417">
    <property type="entry name" value="GST_N_3"/>
    <property type="match status" value="1"/>
</dbReference>
<keyword evidence="2" id="KW-0808">Transferase</keyword>
<evidence type="ECO:0000259" key="1">
    <source>
        <dbReference type="PROSITE" id="PS50404"/>
    </source>
</evidence>
<dbReference type="SUPFAM" id="SSF52833">
    <property type="entry name" value="Thioredoxin-like"/>
    <property type="match status" value="1"/>
</dbReference>
<dbReference type="Gene3D" id="1.20.1050.10">
    <property type="match status" value="1"/>
</dbReference>
<dbReference type="GO" id="GO:0016740">
    <property type="term" value="F:transferase activity"/>
    <property type="evidence" value="ECO:0007669"/>
    <property type="project" value="UniProtKB-KW"/>
</dbReference>
<feature type="domain" description="GST N-terminal" evidence="1">
    <location>
        <begin position="4"/>
        <end position="83"/>
    </location>
</feature>
<evidence type="ECO:0000313" key="3">
    <source>
        <dbReference type="Proteomes" id="UP000246077"/>
    </source>
</evidence>
<name>A0A317E8S4_9PROT</name>
<dbReference type="SUPFAM" id="SSF47616">
    <property type="entry name" value="GST C-terminal domain-like"/>
    <property type="match status" value="1"/>
</dbReference>
<protein>
    <submittedName>
        <fullName evidence="2">Glutathione S-transferase family protein</fullName>
    </submittedName>
</protein>
<keyword evidence="3" id="KW-1185">Reference proteome</keyword>
<dbReference type="InterPro" id="IPR036282">
    <property type="entry name" value="Glutathione-S-Trfase_C_sf"/>
</dbReference>
<evidence type="ECO:0000313" key="2">
    <source>
        <dbReference type="EMBL" id="PWR23299.1"/>
    </source>
</evidence>
<dbReference type="InterPro" id="IPR036249">
    <property type="entry name" value="Thioredoxin-like_sf"/>
</dbReference>